<gene>
    <name evidence="4" type="ORF">GZ78_06635</name>
</gene>
<protein>
    <recommendedName>
        <fullName evidence="3">CBS domain-containing protein</fullName>
    </recommendedName>
</protein>
<name>A0A081NMA4_9GAMM</name>
<dbReference type="OrthoDB" id="9793295at2"/>
<feature type="domain" description="CBS" evidence="3">
    <location>
        <begin position="16"/>
        <end position="73"/>
    </location>
</feature>
<keyword evidence="1 2" id="KW-0129">CBS domain</keyword>
<dbReference type="SMART" id="SM00116">
    <property type="entry name" value="CBS"/>
    <property type="match status" value="2"/>
</dbReference>
<proteinExistence type="predicted"/>
<dbReference type="InterPro" id="IPR000644">
    <property type="entry name" value="CBS_dom"/>
</dbReference>
<reference evidence="4 5" key="1">
    <citation type="submission" date="2014-06" db="EMBL/GenBank/DDBJ databases">
        <title>Whole Genome Sequences of Three Symbiotic Endozoicomonas Bacteria.</title>
        <authorList>
            <person name="Neave M.J."/>
            <person name="Apprill A."/>
            <person name="Voolstra C.R."/>
        </authorList>
    </citation>
    <scope>NUCLEOTIDE SEQUENCE [LARGE SCALE GENOMIC DNA]</scope>
    <source>
        <strain evidence="4 5">DSM 25634</strain>
    </source>
</reference>
<sequence>MAQDNPLQTVTAEQIMTPGVMTIPCDWSVERLARFLTDKSISGAPVVDQSGRLMGVVTLSDIVRHAGSGTADINRRDDHFYQTMTDTNLSDEDLSAFHEAIDQAVLVDDIMTPMVFEVSPKTPLLNVAEAMVRGRIHRVLVTEHHQLKGIISALDLLKVMTD</sequence>
<evidence type="ECO:0000256" key="1">
    <source>
        <dbReference type="ARBA" id="ARBA00023122"/>
    </source>
</evidence>
<keyword evidence="5" id="KW-1185">Reference proteome</keyword>
<dbReference type="eggNOG" id="COG0517">
    <property type="taxonomic scope" value="Bacteria"/>
</dbReference>
<evidence type="ECO:0000313" key="4">
    <source>
        <dbReference type="EMBL" id="KEQ19577.1"/>
    </source>
</evidence>
<organism evidence="4 5">
    <name type="scientific">Endozoicomonas numazuensis</name>
    <dbReference type="NCBI Taxonomy" id="1137799"/>
    <lineage>
        <taxon>Bacteria</taxon>
        <taxon>Pseudomonadati</taxon>
        <taxon>Pseudomonadota</taxon>
        <taxon>Gammaproteobacteria</taxon>
        <taxon>Oceanospirillales</taxon>
        <taxon>Endozoicomonadaceae</taxon>
        <taxon>Endozoicomonas</taxon>
    </lineage>
</organism>
<evidence type="ECO:0000313" key="5">
    <source>
        <dbReference type="Proteomes" id="UP000028073"/>
    </source>
</evidence>
<dbReference type="SUPFAM" id="SSF54631">
    <property type="entry name" value="CBS-domain pair"/>
    <property type="match status" value="1"/>
</dbReference>
<dbReference type="Proteomes" id="UP000028073">
    <property type="component" value="Unassembled WGS sequence"/>
</dbReference>
<dbReference type="STRING" id="1137799.GZ78_06635"/>
<feature type="domain" description="CBS" evidence="3">
    <location>
        <begin position="111"/>
        <end position="162"/>
    </location>
</feature>
<dbReference type="InterPro" id="IPR051257">
    <property type="entry name" value="Diverse_CBS-Domain"/>
</dbReference>
<dbReference type="Pfam" id="PF00571">
    <property type="entry name" value="CBS"/>
    <property type="match status" value="2"/>
</dbReference>
<comment type="caution">
    <text evidence="4">The sequence shown here is derived from an EMBL/GenBank/DDBJ whole genome shotgun (WGS) entry which is preliminary data.</text>
</comment>
<dbReference type="PANTHER" id="PTHR43080">
    <property type="entry name" value="CBS DOMAIN-CONTAINING PROTEIN CBSX3, MITOCHONDRIAL"/>
    <property type="match status" value="1"/>
</dbReference>
<dbReference type="PANTHER" id="PTHR43080:SF2">
    <property type="entry name" value="CBS DOMAIN-CONTAINING PROTEIN"/>
    <property type="match status" value="1"/>
</dbReference>
<evidence type="ECO:0000256" key="2">
    <source>
        <dbReference type="PROSITE-ProRule" id="PRU00703"/>
    </source>
</evidence>
<dbReference type="PROSITE" id="PS51371">
    <property type="entry name" value="CBS"/>
    <property type="match status" value="2"/>
</dbReference>
<dbReference type="Gene3D" id="3.10.580.10">
    <property type="entry name" value="CBS-domain"/>
    <property type="match status" value="1"/>
</dbReference>
<dbReference type="EMBL" id="JOKH01000001">
    <property type="protein sequence ID" value="KEQ19577.1"/>
    <property type="molecule type" value="Genomic_DNA"/>
</dbReference>
<dbReference type="RefSeq" id="WP_034833480.1">
    <property type="nucleotide sequence ID" value="NZ_JOKH01000001.1"/>
</dbReference>
<dbReference type="AlphaFoldDB" id="A0A081NMA4"/>
<dbReference type="InterPro" id="IPR046342">
    <property type="entry name" value="CBS_dom_sf"/>
</dbReference>
<accession>A0A081NMA4</accession>
<evidence type="ECO:0000259" key="3">
    <source>
        <dbReference type="PROSITE" id="PS51371"/>
    </source>
</evidence>